<comment type="caution">
    <text evidence="1">The sequence shown here is derived from an EMBL/GenBank/DDBJ whole genome shotgun (WGS) entry which is preliminary data.</text>
</comment>
<evidence type="ECO:0000313" key="2">
    <source>
        <dbReference type="Proteomes" id="UP001159042"/>
    </source>
</evidence>
<protein>
    <submittedName>
        <fullName evidence="1">Uncharacterized protein</fullName>
    </submittedName>
</protein>
<name>A0AAV8WCA5_9CUCU</name>
<evidence type="ECO:0000313" key="1">
    <source>
        <dbReference type="EMBL" id="KAJ8924219.1"/>
    </source>
</evidence>
<keyword evidence="2" id="KW-1185">Reference proteome</keyword>
<sequence>MDMCPNLVTRYQPQQPLKPNLKLWSDGLKIYKPFPVLRQTRQANTNERNKLKMIYCQQSLT</sequence>
<gene>
    <name evidence="1" type="ORF">NQ315_007010</name>
</gene>
<accession>A0AAV8WCA5</accession>
<organism evidence="1 2">
    <name type="scientific">Exocentrus adspersus</name>
    <dbReference type="NCBI Taxonomy" id="1586481"/>
    <lineage>
        <taxon>Eukaryota</taxon>
        <taxon>Metazoa</taxon>
        <taxon>Ecdysozoa</taxon>
        <taxon>Arthropoda</taxon>
        <taxon>Hexapoda</taxon>
        <taxon>Insecta</taxon>
        <taxon>Pterygota</taxon>
        <taxon>Neoptera</taxon>
        <taxon>Endopterygota</taxon>
        <taxon>Coleoptera</taxon>
        <taxon>Polyphaga</taxon>
        <taxon>Cucujiformia</taxon>
        <taxon>Chrysomeloidea</taxon>
        <taxon>Cerambycidae</taxon>
        <taxon>Lamiinae</taxon>
        <taxon>Acanthocinini</taxon>
        <taxon>Exocentrus</taxon>
    </lineage>
</organism>
<dbReference type="Proteomes" id="UP001159042">
    <property type="component" value="Unassembled WGS sequence"/>
</dbReference>
<dbReference type="AlphaFoldDB" id="A0AAV8WCA5"/>
<reference evidence="1 2" key="1">
    <citation type="journal article" date="2023" name="Insect Mol. Biol.">
        <title>Genome sequencing provides insights into the evolution of gene families encoding plant cell wall-degrading enzymes in longhorned beetles.</title>
        <authorList>
            <person name="Shin N.R."/>
            <person name="Okamura Y."/>
            <person name="Kirsch R."/>
            <person name="Pauchet Y."/>
        </authorList>
    </citation>
    <scope>NUCLEOTIDE SEQUENCE [LARGE SCALE GENOMIC DNA]</scope>
    <source>
        <strain evidence="1">EAD_L_NR</strain>
    </source>
</reference>
<dbReference type="EMBL" id="JANEYG010000003">
    <property type="protein sequence ID" value="KAJ8924219.1"/>
    <property type="molecule type" value="Genomic_DNA"/>
</dbReference>
<proteinExistence type="predicted"/>